<name>A0ABW3CR61_9ACTN</name>
<dbReference type="EMBL" id="JBHTIR010004341">
    <property type="protein sequence ID" value="MFD0857046.1"/>
    <property type="molecule type" value="Genomic_DNA"/>
</dbReference>
<evidence type="ECO:0000313" key="3">
    <source>
        <dbReference type="Proteomes" id="UP001597083"/>
    </source>
</evidence>
<dbReference type="Proteomes" id="UP001597083">
    <property type="component" value="Unassembled WGS sequence"/>
</dbReference>
<feature type="non-terminal residue" evidence="2">
    <location>
        <position position="1"/>
    </location>
</feature>
<reference evidence="3" key="1">
    <citation type="journal article" date="2019" name="Int. J. Syst. Evol. Microbiol.">
        <title>The Global Catalogue of Microorganisms (GCM) 10K type strain sequencing project: providing services to taxonomists for standard genome sequencing and annotation.</title>
        <authorList>
            <consortium name="The Broad Institute Genomics Platform"/>
            <consortium name="The Broad Institute Genome Sequencing Center for Infectious Disease"/>
            <person name="Wu L."/>
            <person name="Ma J."/>
        </authorList>
    </citation>
    <scope>NUCLEOTIDE SEQUENCE [LARGE SCALE GENOMIC DNA]</scope>
    <source>
        <strain evidence="3">JCM 31696</strain>
    </source>
</reference>
<accession>A0ABW3CR61</accession>
<evidence type="ECO:0000256" key="1">
    <source>
        <dbReference type="SAM" id="MobiDB-lite"/>
    </source>
</evidence>
<proteinExistence type="predicted"/>
<organism evidence="2 3">
    <name type="scientific">Actinomadura adrarensis</name>
    <dbReference type="NCBI Taxonomy" id="1819600"/>
    <lineage>
        <taxon>Bacteria</taxon>
        <taxon>Bacillati</taxon>
        <taxon>Actinomycetota</taxon>
        <taxon>Actinomycetes</taxon>
        <taxon>Streptosporangiales</taxon>
        <taxon>Thermomonosporaceae</taxon>
        <taxon>Actinomadura</taxon>
    </lineage>
</organism>
<comment type="caution">
    <text evidence="2">The sequence shown here is derived from an EMBL/GenBank/DDBJ whole genome shotgun (WGS) entry which is preliminary data.</text>
</comment>
<protein>
    <submittedName>
        <fullName evidence="2">Uncharacterized protein</fullName>
    </submittedName>
</protein>
<feature type="region of interest" description="Disordered" evidence="1">
    <location>
        <begin position="44"/>
        <end position="64"/>
    </location>
</feature>
<evidence type="ECO:0000313" key="2">
    <source>
        <dbReference type="EMBL" id="MFD0857046.1"/>
    </source>
</evidence>
<keyword evidence="3" id="KW-1185">Reference proteome</keyword>
<gene>
    <name evidence="2" type="ORF">ACFQ07_32770</name>
</gene>
<sequence>ADGFTTPVLIWTSSPRREANLHAAIGAPPVPVFTTTADAINEPALGPAGPIWQPVDPHNRHGPRLPLAALASSTGPVQLPEDADDQL</sequence>